<dbReference type="Proteomes" id="UP001526201">
    <property type="component" value="Unassembled WGS sequence"/>
</dbReference>
<comment type="caution">
    <text evidence="10">The sequence shown here is derived from an EMBL/GenBank/DDBJ whole genome shotgun (WGS) entry which is preliminary data.</text>
</comment>
<evidence type="ECO:0000256" key="4">
    <source>
        <dbReference type="ARBA" id="ARBA00022801"/>
    </source>
</evidence>
<keyword evidence="2" id="KW-0031">Aminopeptidase</keyword>
<sequence length="492" mass="50583">MITSSIRLAPSDFGRTLDNHRDADVVVGLYAGEHGVLGGRGATLVRDTLGADLVELAGADPDFDGSPSARSVATVRGPSGPVRVVMVGLGPRIESPHTLFDAALATKASRAIVSTLPMETDGTLGAVAQGHAIGAWRYHRHPGEPGAPIPVHLVDDSTSDADSVLRRAAIVARVTGWVRQLVETPPNALSPNDFADSIAALAAEMAEGKVTVETWDETTLRARGFGGTLGVGAGSAHPPLVVELRIDGDGPVTALAGKGITFDSGGINLKRDAGELSWMKSDMAAAASVAAAVIASAALGRTAPIVAALPVAENMPGGTALRPGDVVSHPNGRTTEVLDTDCEGRLVLADALGWLSGLGPSQLIDVGTLTDSGAIGPAFWGCWATSAELATALVGAGSVAFDRGWVLPLHSSYVSLLPSRVADIANAAPDAQDSGQLAATYLRTFVGDVPWVHIDNGSSAWLERDAHPWPAGATGTPLRALIEFLQPSEKEL</sequence>
<comment type="similarity">
    <text evidence="1">Belongs to the peptidase M17 family.</text>
</comment>
<keyword evidence="4" id="KW-0378">Hydrolase</keyword>
<proteinExistence type="inferred from homology"/>
<evidence type="ECO:0000256" key="8">
    <source>
        <dbReference type="ARBA" id="ARBA00050061"/>
    </source>
</evidence>
<dbReference type="InterPro" id="IPR011356">
    <property type="entry name" value="Leucine_aapep/pepB"/>
</dbReference>
<name>A0ABT3C602_9MYCO</name>
<keyword evidence="11" id="KW-1185">Reference proteome</keyword>
<feature type="domain" description="Cytosol aminopeptidase" evidence="9">
    <location>
        <begin position="177"/>
        <end position="482"/>
    </location>
</feature>
<protein>
    <recommendedName>
        <fullName evidence="7">Probable cytosol aminopeptidase</fullName>
    </recommendedName>
    <alternativeName>
        <fullName evidence="8">Leucine aminopeptidase</fullName>
    </alternativeName>
    <alternativeName>
        <fullName evidence="5">Leucyl aminopeptidase</fullName>
    </alternativeName>
</protein>
<comment type="function">
    <text evidence="6">Presumably involved in the processing and regular turnover of intracellular proteins. Catalyzes the removal of unsubstituted N-terminal amino acids from various peptides.</text>
</comment>
<evidence type="ECO:0000256" key="1">
    <source>
        <dbReference type="ARBA" id="ARBA00009528"/>
    </source>
</evidence>
<evidence type="ECO:0000256" key="3">
    <source>
        <dbReference type="ARBA" id="ARBA00022670"/>
    </source>
</evidence>
<gene>
    <name evidence="10" type="ORF">H7J73_02355</name>
</gene>
<keyword evidence="3" id="KW-0645">Protease</keyword>
<dbReference type="EMBL" id="JACKTY010000012">
    <property type="protein sequence ID" value="MCV7224884.1"/>
    <property type="molecule type" value="Genomic_DNA"/>
</dbReference>
<organism evidence="10 11">
    <name type="scientific">Mycolicibacterium komossense</name>
    <dbReference type="NCBI Taxonomy" id="1779"/>
    <lineage>
        <taxon>Bacteria</taxon>
        <taxon>Bacillati</taxon>
        <taxon>Actinomycetota</taxon>
        <taxon>Actinomycetes</taxon>
        <taxon>Mycobacteriales</taxon>
        <taxon>Mycobacteriaceae</taxon>
        <taxon>Mycolicibacterium</taxon>
    </lineage>
</organism>
<dbReference type="PANTHER" id="PTHR11963:SF23">
    <property type="entry name" value="CYTOSOL AMINOPEPTIDASE"/>
    <property type="match status" value="1"/>
</dbReference>
<accession>A0ABT3C602</accession>
<evidence type="ECO:0000259" key="9">
    <source>
        <dbReference type="Pfam" id="PF00883"/>
    </source>
</evidence>
<dbReference type="InterPro" id="IPR000819">
    <property type="entry name" value="Peptidase_M17_C"/>
</dbReference>
<evidence type="ECO:0000313" key="11">
    <source>
        <dbReference type="Proteomes" id="UP001526201"/>
    </source>
</evidence>
<evidence type="ECO:0000256" key="2">
    <source>
        <dbReference type="ARBA" id="ARBA00022438"/>
    </source>
</evidence>
<dbReference type="Pfam" id="PF00883">
    <property type="entry name" value="Peptidase_M17"/>
    <property type="match status" value="1"/>
</dbReference>
<evidence type="ECO:0000313" key="10">
    <source>
        <dbReference type="EMBL" id="MCV7224884.1"/>
    </source>
</evidence>
<dbReference type="RefSeq" id="WP_264065638.1">
    <property type="nucleotide sequence ID" value="NZ_JACKTY010000012.1"/>
</dbReference>
<evidence type="ECO:0000256" key="6">
    <source>
        <dbReference type="ARBA" id="ARBA00049972"/>
    </source>
</evidence>
<dbReference type="PANTHER" id="PTHR11963">
    <property type="entry name" value="LEUCINE AMINOPEPTIDASE-RELATED"/>
    <property type="match status" value="1"/>
</dbReference>
<dbReference type="Gene3D" id="3.40.630.10">
    <property type="entry name" value="Zn peptidases"/>
    <property type="match status" value="1"/>
</dbReference>
<evidence type="ECO:0000256" key="7">
    <source>
        <dbReference type="ARBA" id="ARBA00050021"/>
    </source>
</evidence>
<dbReference type="PRINTS" id="PR00481">
    <property type="entry name" value="LAMNOPPTDASE"/>
</dbReference>
<reference evidence="10 11" key="1">
    <citation type="journal article" date="2022" name="BMC Genomics">
        <title>Comparative genome analysis of mycobacteria focusing on tRNA and non-coding RNA.</title>
        <authorList>
            <person name="Behra P.R.K."/>
            <person name="Pettersson B.M.F."/>
            <person name="Ramesh M."/>
            <person name="Das S."/>
            <person name="Dasgupta S."/>
            <person name="Kirsebom L.A."/>
        </authorList>
    </citation>
    <scope>NUCLEOTIDE SEQUENCE [LARGE SCALE GENOMIC DNA]</scope>
    <source>
        <strain evidence="10 11">DSM 44078</strain>
    </source>
</reference>
<evidence type="ECO:0000256" key="5">
    <source>
        <dbReference type="ARBA" id="ARBA00033172"/>
    </source>
</evidence>
<dbReference type="SUPFAM" id="SSF53187">
    <property type="entry name" value="Zn-dependent exopeptidases"/>
    <property type="match status" value="1"/>
</dbReference>